<dbReference type="InterPro" id="IPR036134">
    <property type="entry name" value="Crypto/Photolyase_FAD-like_sf"/>
</dbReference>
<keyword evidence="9" id="KW-0238">DNA-binding</keyword>
<keyword evidence="16" id="KW-0040">ANK repeat</keyword>
<keyword evidence="10" id="KW-0234">DNA repair</keyword>
<dbReference type="SUPFAM" id="SSF52425">
    <property type="entry name" value="Cryptochrome/photolyase, N-terminal domain"/>
    <property type="match status" value="1"/>
</dbReference>
<dbReference type="PANTHER" id="PTHR10211">
    <property type="entry name" value="DEOXYRIBODIPYRIMIDINE PHOTOLYASE"/>
    <property type="match status" value="1"/>
</dbReference>
<dbReference type="Gene3D" id="1.25.40.80">
    <property type="match status" value="1"/>
</dbReference>
<dbReference type="GO" id="GO:0003677">
    <property type="term" value="F:DNA binding"/>
    <property type="evidence" value="ECO:0007669"/>
    <property type="project" value="UniProtKB-KW"/>
</dbReference>
<protein>
    <recommendedName>
        <fullName evidence="4">Deoxyribodipyrimidine photo-lyase</fullName>
        <ecNumber evidence="3">4.1.99.3</ecNumber>
    </recommendedName>
    <alternativeName>
        <fullName evidence="12">DNA photolyase</fullName>
    </alternativeName>
    <alternativeName>
        <fullName evidence="15">Photoreactivating enzyme</fullName>
    </alternativeName>
</protein>
<dbReference type="PROSITE" id="PS51645">
    <property type="entry name" value="PHR_CRY_ALPHA_BETA"/>
    <property type="match status" value="1"/>
</dbReference>
<dbReference type="NCBIfam" id="TIGR00591">
    <property type="entry name" value="phr2"/>
    <property type="match status" value="1"/>
</dbReference>
<keyword evidence="8" id="KW-0274">FAD</keyword>
<dbReference type="InterPro" id="IPR014729">
    <property type="entry name" value="Rossmann-like_a/b/a_fold"/>
</dbReference>
<organism evidence="19 20">
    <name type="scientific">Arctia plantaginis</name>
    <name type="common">Wood tiger moth</name>
    <name type="synonym">Phalaena plantaginis</name>
    <dbReference type="NCBI Taxonomy" id="874455"/>
    <lineage>
        <taxon>Eukaryota</taxon>
        <taxon>Metazoa</taxon>
        <taxon>Ecdysozoa</taxon>
        <taxon>Arthropoda</taxon>
        <taxon>Hexapoda</taxon>
        <taxon>Insecta</taxon>
        <taxon>Pterygota</taxon>
        <taxon>Neoptera</taxon>
        <taxon>Endopterygota</taxon>
        <taxon>Lepidoptera</taxon>
        <taxon>Glossata</taxon>
        <taxon>Ditrysia</taxon>
        <taxon>Noctuoidea</taxon>
        <taxon>Erebidae</taxon>
        <taxon>Arctiinae</taxon>
        <taxon>Arctia</taxon>
    </lineage>
</organism>
<dbReference type="Pfam" id="PF12796">
    <property type="entry name" value="Ank_2"/>
    <property type="match status" value="2"/>
</dbReference>
<evidence type="ECO:0000256" key="16">
    <source>
        <dbReference type="PROSITE-ProRule" id="PRU00023"/>
    </source>
</evidence>
<dbReference type="Gene3D" id="3.40.50.620">
    <property type="entry name" value="HUPs"/>
    <property type="match status" value="1"/>
</dbReference>
<dbReference type="FunFam" id="3.40.50.620:FF:000110">
    <property type="entry name" value="Deoxyribodipyrimidine photolyase"/>
    <property type="match status" value="1"/>
</dbReference>
<evidence type="ECO:0000256" key="14">
    <source>
        <dbReference type="ARBA" id="ARBA00059220"/>
    </source>
</evidence>
<dbReference type="OrthoDB" id="5867527at2759"/>
<comment type="function">
    <text evidence="14">Involved in repair of UV radiation-induced DNA damage. Catalyzes the light-dependent monomerization (300-600 nm) of cyclobutyl pyrimidine dimers (in cis-syn configuration), which are formed between adjacent bases on the same DNA strand upon exposure to ultraviolet radiation.</text>
</comment>
<evidence type="ECO:0000256" key="10">
    <source>
        <dbReference type="ARBA" id="ARBA00023204"/>
    </source>
</evidence>
<dbReference type="InterPro" id="IPR032673">
    <property type="entry name" value="DNA_photolyase_2_CS"/>
</dbReference>
<dbReference type="GO" id="GO:0003904">
    <property type="term" value="F:deoxyribodipyrimidine photo-lyase activity"/>
    <property type="evidence" value="ECO:0007669"/>
    <property type="project" value="UniProtKB-EC"/>
</dbReference>
<evidence type="ECO:0000256" key="9">
    <source>
        <dbReference type="ARBA" id="ARBA00023125"/>
    </source>
</evidence>
<dbReference type="InterPro" id="IPR052219">
    <property type="entry name" value="Photolyase_Class-2"/>
</dbReference>
<evidence type="ECO:0000256" key="11">
    <source>
        <dbReference type="ARBA" id="ARBA00023239"/>
    </source>
</evidence>
<sequence length="1570" mass="178917">MSYTISPCQPPRTNAEKMWPYIEYYVGERDEEHRKDGDGTHHWSGAESLATYSGRLLRDTMHGVGEYRCRYRGEAHQADTYEGNFYNNCMHGCGLTSYANGRVFSGLYYNNMRWGPGVETYARLRENVGLWRGLQLVRLSWRPETHSVVPDLMSTPEGHDIAAKHRNLLVSTIRTIGETNPALELLKQCGAQPLLAAQNWTKLYPKNCTDEKSQLFHSDVFERAYYGNEIVTLEPFIDDTKSKTQNESQQASNSVLGNDQDIFYSWNNNDVIVHMMQHSYKHSKQFTKSKINLRSILNGPRDLFKPAAEHELDCRTFLMASFLGYIKNVAQLINEYDVNPNVTDVQGNSALMYAACGNRTDVIHFLVEAGAEINNYNDACCTPLGAALINYACAELDIHPSDIIKAILPIGIGTTGVATEKNVSEWEIDRNFGIPFTLNKKDLEAGAKTAKNVQVQAAINKKSKSFQSIGSKVFKKIDMIAARESKTDTQSKSSDLFGGENRLYLTISHEFETIVNDIFLKTNGVTPVNYIFQVHDMVLEINAELEEQKKIPEKKDSKKEKENAKVAKDVLKKPSGDLPCLSIDQSSSMKLRIKIKTEEMENLKATITQLLLHGADPRRVSCPQPALFMAIVAHAPDLIETLVKYGADVNEVYPQSLEYTPLDIAVSQPLNYKNLEVIRTLLEMGANSNHRLPINNSDVDSDPNEPGPTLLHAVLAKQVEDESYEDVRHQLLELLLKYGCDPTAQFKGRTSMDIAISKSLDIFDIFIESPNTDLNAIINELNQNILVKMFYLPFCRTIGVSERLQMLTNLLLFGADPLLKCQNAENVYDNLFVYAKSTLAELEKLKPASPTGKQDNKKSKNEVKPKEKTKSVVASSTKSVLGAKALGTDEVGDYKQALSLVTNCARLLIIRWIQAELLKELIVIVDRFKHRHWNMILKEYKNSKRLGLWLTPTRCLEIWDILKTTKKRIYNDNKVLKHVLCIVIFYFKKMKKSLRTAAISSEDKTSIESEVTYFVRENKLVTKVGQVLKRPYVTPEITPADEINKFKVCFECAIPLKDEKIPCKMSPKKLKLSVTSTDSKTINTDIGEFMKKLQSKREDTAKSILDFRFNKKRVRIVSQEQMVPDNCQGVVYWMSRDSRVQDNWAFLFAQKLALKNEVPLHVCFCLIAKYLDASVRQFDFLIKGLEKVAVDCKKLNISFHLLEGSGAEVLPQWVEEHNIGAVVCDFNPLRVPLGWLEGCKKKLKKDVPLIQVDAHNIVPCWVASEKQEYSARTIRNKITSKLDEYLTEFPPVIKHPYTSKFEPEPIDWNDAIESREADKNVGPVAWARPGYDEALKMLKSFIDMRLKVFATKRNDPTIDALSNLSPWFHFGQISVQRVALCIQEYKTKYTESVNAFLEEAIVRRELADNFCFYCEHYDSIKGASAWAQKTLDDHRKDKRTHIYTCEQLAKAETHDDLWNSAQIQLVKEGKMHGFLRMYWAKKILEWTPSPEDALKYAIYLNDHFSIDGRDPNGYVGCMWSVCGIHDQGWAERSVFGKIRYMNYDGCKRKFDIKSFIARYGGKVHKYVPKK</sequence>
<dbReference type="InterPro" id="IPR036770">
    <property type="entry name" value="Ankyrin_rpt-contain_sf"/>
</dbReference>
<comment type="caution">
    <text evidence="19">The sequence shown here is derived from an EMBL/GenBank/DDBJ whole genome shotgun (WGS) entry which is preliminary data.</text>
</comment>
<feature type="domain" description="Photolyase/cryptochrome alpha/beta" evidence="18">
    <location>
        <begin position="1128"/>
        <end position="1260"/>
    </location>
</feature>
<dbReference type="SUPFAM" id="SSF82185">
    <property type="entry name" value="Histone H3 K4-specific methyltransferase SET7/9 N-terminal domain"/>
    <property type="match status" value="1"/>
</dbReference>
<dbReference type="FunFam" id="1.25.40.80:FF:000004">
    <property type="entry name" value="Deoxyribodipyrimidine photolyase"/>
    <property type="match status" value="1"/>
</dbReference>
<dbReference type="GO" id="GO:0009650">
    <property type="term" value="P:UV protection"/>
    <property type="evidence" value="ECO:0007669"/>
    <property type="project" value="UniProtKB-ARBA"/>
</dbReference>
<dbReference type="PROSITE" id="PS01083">
    <property type="entry name" value="DNA_PHOTOLYASES_2_1"/>
    <property type="match status" value="1"/>
</dbReference>
<dbReference type="Pfam" id="PF00875">
    <property type="entry name" value="DNA_photolyase"/>
    <property type="match status" value="1"/>
</dbReference>
<keyword evidence="7" id="KW-0227">DNA damage</keyword>
<dbReference type="SMART" id="SM00248">
    <property type="entry name" value="ANK"/>
    <property type="match status" value="5"/>
</dbReference>
<evidence type="ECO:0000256" key="5">
    <source>
        <dbReference type="ARBA" id="ARBA00022630"/>
    </source>
</evidence>
<evidence type="ECO:0000313" key="19">
    <source>
        <dbReference type="EMBL" id="CAB3241086.1"/>
    </source>
</evidence>
<dbReference type="FunFam" id="1.10.579.10:FF:000002">
    <property type="entry name" value="Deoxyribodipyrimidine photolyase"/>
    <property type="match status" value="1"/>
</dbReference>
<dbReference type="PANTHER" id="PTHR10211:SF0">
    <property type="entry name" value="DEOXYRIBODIPYRIMIDINE PHOTO-LYASE"/>
    <property type="match status" value="1"/>
</dbReference>
<dbReference type="EC" id="4.1.99.3" evidence="3"/>
<dbReference type="SMART" id="SM00698">
    <property type="entry name" value="MORN"/>
    <property type="match status" value="3"/>
</dbReference>
<gene>
    <name evidence="19" type="ORF">APLA_LOCUS9415</name>
</gene>
<dbReference type="PROSITE" id="PS01084">
    <property type="entry name" value="DNA_PHOTOLYASES_2_2"/>
    <property type="match status" value="1"/>
</dbReference>
<feature type="repeat" description="ANK" evidence="16">
    <location>
        <begin position="346"/>
        <end position="378"/>
    </location>
</feature>
<evidence type="ECO:0000256" key="13">
    <source>
        <dbReference type="ARBA" id="ARBA00033999"/>
    </source>
</evidence>
<dbReference type="SUPFAM" id="SSF48403">
    <property type="entry name" value="Ankyrin repeat"/>
    <property type="match status" value="2"/>
</dbReference>
<evidence type="ECO:0000259" key="18">
    <source>
        <dbReference type="PROSITE" id="PS51645"/>
    </source>
</evidence>
<dbReference type="InterPro" id="IPR003409">
    <property type="entry name" value="MORN"/>
</dbReference>
<evidence type="ECO:0000256" key="12">
    <source>
        <dbReference type="ARBA" id="ARBA00031671"/>
    </source>
</evidence>
<name>A0A8S1A009_ARCPL</name>
<evidence type="ECO:0000256" key="6">
    <source>
        <dbReference type="ARBA" id="ARBA00022737"/>
    </source>
</evidence>
<keyword evidence="5" id="KW-0285">Flavoprotein</keyword>
<dbReference type="InterPro" id="IPR008148">
    <property type="entry name" value="DNA_photolyase_2"/>
</dbReference>
<comment type="catalytic activity">
    <reaction evidence="13">
        <text>cyclobutadipyrimidine (in DNA) = 2 pyrimidine residues (in DNA).</text>
        <dbReference type="EC" id="4.1.99.3"/>
    </reaction>
</comment>
<dbReference type="SUPFAM" id="SSF48173">
    <property type="entry name" value="Cryptochrome/photolyase FAD-binding domain"/>
    <property type="match status" value="1"/>
</dbReference>
<comment type="similarity">
    <text evidence="2">Belongs to the DNA photolyase class-2 family.</text>
</comment>
<reference evidence="19 20" key="1">
    <citation type="submission" date="2020-04" db="EMBL/GenBank/DDBJ databases">
        <authorList>
            <person name="Wallbank WR R."/>
            <person name="Pardo Diaz C."/>
            <person name="Kozak K."/>
            <person name="Martin S."/>
            <person name="Jiggins C."/>
            <person name="Moest M."/>
            <person name="Warren A I."/>
            <person name="Byers J.R.P. K."/>
            <person name="Montejo-Kovacevich G."/>
            <person name="Yen C E."/>
        </authorList>
    </citation>
    <scope>NUCLEOTIDE SEQUENCE [LARGE SCALE GENOMIC DNA]</scope>
</reference>
<evidence type="ECO:0000256" key="1">
    <source>
        <dbReference type="ARBA" id="ARBA00001974"/>
    </source>
</evidence>
<dbReference type="InterPro" id="IPR002110">
    <property type="entry name" value="Ankyrin_rpt"/>
</dbReference>
<comment type="cofactor">
    <cofactor evidence="1">
        <name>FAD</name>
        <dbReference type="ChEBI" id="CHEBI:57692"/>
    </cofactor>
</comment>
<feature type="region of interest" description="Disordered" evidence="17">
    <location>
        <begin position="846"/>
        <end position="871"/>
    </location>
</feature>
<dbReference type="Gene3D" id="1.25.40.20">
    <property type="entry name" value="Ankyrin repeat-containing domain"/>
    <property type="match status" value="2"/>
</dbReference>
<evidence type="ECO:0000256" key="2">
    <source>
        <dbReference type="ARBA" id="ARBA00006409"/>
    </source>
</evidence>
<dbReference type="InterPro" id="IPR006050">
    <property type="entry name" value="DNA_photolyase_N"/>
</dbReference>
<keyword evidence="6" id="KW-0677">Repeat</keyword>
<dbReference type="GO" id="GO:0000719">
    <property type="term" value="P:photoreactive repair"/>
    <property type="evidence" value="ECO:0007669"/>
    <property type="project" value="TreeGrafter"/>
</dbReference>
<evidence type="ECO:0000256" key="3">
    <source>
        <dbReference type="ARBA" id="ARBA00013149"/>
    </source>
</evidence>
<dbReference type="PROSITE" id="PS50297">
    <property type="entry name" value="ANK_REP_REGION"/>
    <property type="match status" value="1"/>
</dbReference>
<proteinExistence type="inferred from homology"/>
<evidence type="ECO:0000256" key="4">
    <source>
        <dbReference type="ARBA" id="ARBA00014046"/>
    </source>
</evidence>
<evidence type="ECO:0000256" key="17">
    <source>
        <dbReference type="SAM" id="MobiDB-lite"/>
    </source>
</evidence>
<dbReference type="Gene3D" id="1.10.579.10">
    <property type="entry name" value="DNA Cyclobutane Dipyrimidine Photolyase, subunit A, domain 3"/>
    <property type="match status" value="1"/>
</dbReference>
<keyword evidence="11" id="KW-0456">Lyase</keyword>
<dbReference type="Proteomes" id="UP000494256">
    <property type="component" value="Unassembled WGS sequence"/>
</dbReference>
<dbReference type="InterPro" id="IPR036155">
    <property type="entry name" value="Crypto/Photolyase_N_sf"/>
</dbReference>
<evidence type="ECO:0000256" key="8">
    <source>
        <dbReference type="ARBA" id="ARBA00022827"/>
    </source>
</evidence>
<evidence type="ECO:0000256" key="15">
    <source>
        <dbReference type="ARBA" id="ARBA00083107"/>
    </source>
</evidence>
<evidence type="ECO:0000256" key="7">
    <source>
        <dbReference type="ARBA" id="ARBA00022763"/>
    </source>
</evidence>
<dbReference type="PROSITE" id="PS50088">
    <property type="entry name" value="ANK_REPEAT"/>
    <property type="match status" value="1"/>
</dbReference>
<feature type="compositionally biased region" description="Basic and acidic residues" evidence="17">
    <location>
        <begin position="854"/>
        <end position="870"/>
    </location>
</feature>
<dbReference type="EMBL" id="CADEBD010000309">
    <property type="protein sequence ID" value="CAB3241086.1"/>
    <property type="molecule type" value="Genomic_DNA"/>
</dbReference>
<accession>A0A8S1A009</accession>
<evidence type="ECO:0000313" key="20">
    <source>
        <dbReference type="Proteomes" id="UP000494256"/>
    </source>
</evidence>